<sequence length="385" mass="42774">MIAPHSLRSLVQNVRKSTKLVPPSRSRAAAHTSVMRDEVVRLLNPQQNEVFLDMTFGAGGHTQAMLDVCPSLNCFSMDRDPEFMKHFERVKRETNGHLVPLLGPFSQLPALGESHGLGPNTVDMILMDLGMSSMQVDSAERGFSFKHSSRLDMRMSGNNSEDVTAEVVLNTLGPADLARIFKCYGEERYARRIANAIQEHRTTLGPVRTTKQLSDIISSVTSRCYGPGNDRAISPTNPNSRVFQALRIFVNDELNELCAGMELAERLLRSPGHSATGRGGRLVVISFHSLEDRLVKWALSNATDLRLNEGNRLLSLALQLASRTQTSNAGLVRRQRLLTQLAYKQSDEKPNVRWATCLGPLTPSELEISENPRSRSAKLRFVEKA</sequence>
<dbReference type="InterPro" id="IPR023397">
    <property type="entry name" value="SAM-dep_MeTrfase_MraW_recog"/>
</dbReference>
<dbReference type="PANTHER" id="PTHR11265">
    <property type="entry name" value="S-ADENOSYL-METHYLTRANSFERASE MRAW"/>
    <property type="match status" value="1"/>
</dbReference>
<dbReference type="OrthoDB" id="16290at2759"/>
<accession>A0A8E0S1X7</accession>
<proteinExistence type="inferred from homology"/>
<dbReference type="InterPro" id="IPR029063">
    <property type="entry name" value="SAM-dependent_MTases_sf"/>
</dbReference>
<comment type="caution">
    <text evidence="5">The sequence shown here is derived from an EMBL/GenBank/DDBJ whole genome shotgun (WGS) entry which is preliminary data.</text>
</comment>
<comment type="similarity">
    <text evidence="1">Belongs to the methyltransferase superfamily. RsmH family.</text>
</comment>
<keyword evidence="4" id="KW-0949">S-adenosyl-L-methionine</keyword>
<evidence type="ECO:0000313" key="5">
    <source>
        <dbReference type="EMBL" id="KAA0199498.1"/>
    </source>
</evidence>
<keyword evidence="2 5" id="KW-0489">Methyltransferase</keyword>
<organism evidence="5 6">
    <name type="scientific">Fasciolopsis buskii</name>
    <dbReference type="NCBI Taxonomy" id="27845"/>
    <lineage>
        <taxon>Eukaryota</taxon>
        <taxon>Metazoa</taxon>
        <taxon>Spiralia</taxon>
        <taxon>Lophotrochozoa</taxon>
        <taxon>Platyhelminthes</taxon>
        <taxon>Trematoda</taxon>
        <taxon>Digenea</taxon>
        <taxon>Plagiorchiida</taxon>
        <taxon>Echinostomata</taxon>
        <taxon>Echinostomatoidea</taxon>
        <taxon>Fasciolidae</taxon>
        <taxon>Fasciolopsis</taxon>
    </lineage>
</organism>
<evidence type="ECO:0000256" key="1">
    <source>
        <dbReference type="ARBA" id="ARBA00010396"/>
    </source>
</evidence>
<dbReference type="GO" id="GO:0070475">
    <property type="term" value="P:rRNA base methylation"/>
    <property type="evidence" value="ECO:0007669"/>
    <property type="project" value="TreeGrafter"/>
</dbReference>
<evidence type="ECO:0000313" key="6">
    <source>
        <dbReference type="Proteomes" id="UP000728185"/>
    </source>
</evidence>
<dbReference type="EMBL" id="LUCM01001095">
    <property type="protein sequence ID" value="KAA0199498.1"/>
    <property type="molecule type" value="Genomic_DNA"/>
</dbReference>
<dbReference type="HAMAP" id="MF_01007">
    <property type="entry name" value="16SrRNA_methyltr_H"/>
    <property type="match status" value="1"/>
</dbReference>
<protein>
    <submittedName>
        <fullName evidence="5">Ribosomal RNA small subunit methyltransferase H</fullName>
    </submittedName>
</protein>
<dbReference type="Pfam" id="PF01795">
    <property type="entry name" value="Methyltransf_5"/>
    <property type="match status" value="1"/>
</dbReference>
<dbReference type="Gene3D" id="1.10.150.170">
    <property type="entry name" value="Putative methyltransferase TM0872, insert domain"/>
    <property type="match status" value="1"/>
</dbReference>
<dbReference type="Proteomes" id="UP000728185">
    <property type="component" value="Unassembled WGS sequence"/>
</dbReference>
<dbReference type="Gene3D" id="3.40.50.150">
    <property type="entry name" value="Vaccinia Virus protein VP39"/>
    <property type="match status" value="1"/>
</dbReference>
<dbReference type="GO" id="GO:0071424">
    <property type="term" value="F:rRNA (cytosine-N4-)-methyltransferase activity"/>
    <property type="evidence" value="ECO:0007669"/>
    <property type="project" value="TreeGrafter"/>
</dbReference>
<evidence type="ECO:0000256" key="2">
    <source>
        <dbReference type="ARBA" id="ARBA00022603"/>
    </source>
</evidence>
<evidence type="ECO:0000256" key="4">
    <source>
        <dbReference type="ARBA" id="ARBA00022691"/>
    </source>
</evidence>
<gene>
    <name evidence="5" type="ORF">FBUS_09886</name>
</gene>
<dbReference type="SUPFAM" id="SSF53335">
    <property type="entry name" value="S-adenosyl-L-methionine-dependent methyltransferases"/>
    <property type="match status" value="1"/>
</dbReference>
<dbReference type="SUPFAM" id="SSF81799">
    <property type="entry name" value="Putative methyltransferase TM0872, insert domain"/>
    <property type="match status" value="1"/>
</dbReference>
<dbReference type="InterPro" id="IPR002903">
    <property type="entry name" value="RsmH"/>
</dbReference>
<name>A0A8E0S1X7_9TREM</name>
<keyword evidence="3" id="KW-0808">Transferase</keyword>
<reference evidence="5" key="1">
    <citation type="submission" date="2019-05" db="EMBL/GenBank/DDBJ databases">
        <title>Annotation for the trematode Fasciolopsis buski.</title>
        <authorList>
            <person name="Choi Y.-J."/>
        </authorList>
    </citation>
    <scope>NUCLEOTIDE SEQUENCE</scope>
    <source>
        <strain evidence="5">HT</strain>
        <tissue evidence="5">Whole worm</tissue>
    </source>
</reference>
<dbReference type="AlphaFoldDB" id="A0A8E0S1X7"/>
<dbReference type="PANTHER" id="PTHR11265:SF0">
    <property type="entry name" value="12S RRNA N4-METHYLCYTIDINE METHYLTRANSFERASE"/>
    <property type="match status" value="1"/>
</dbReference>
<dbReference type="NCBIfam" id="TIGR00006">
    <property type="entry name" value="16S rRNA (cytosine(1402)-N(4))-methyltransferase RsmH"/>
    <property type="match status" value="1"/>
</dbReference>
<evidence type="ECO:0000256" key="3">
    <source>
        <dbReference type="ARBA" id="ARBA00022679"/>
    </source>
</evidence>
<keyword evidence="6" id="KW-1185">Reference proteome</keyword>